<dbReference type="SUPFAM" id="SSF48452">
    <property type="entry name" value="TPR-like"/>
    <property type="match status" value="2"/>
</dbReference>
<sequence>MKKFSLLLALTLSMLSVDTMQAADGGPAISSTSLAKATTSPAPETMLVRVRQLAAKPEVVLQLALPYWRSQPLNQADTIALGLALMKAANATDQSQDVIAIAARLRPLPMQPLDRRLMLGLLAAYIDRLHDPGRIRLMEDDVRQLAPRLPDHQPYIADLRAQLAGSYAILNLFSDSIRLAREAIATGSQHPGVADYRAWQVISIAEMRQGKIPEAIEALHSAEKASIAMKMPDDALLLSSFSALYLYAGQWQQSIDYTRRALAASHIAGRKMQINRADTFNNLGSAYSQLGDFKQAQTYFRAAIKLAKQQGQSYAYPLNNLGELLRQHAQPAEALPIFREALGIFRQQRDVLAQAVAWANIGASLAALGQREAGAKAFDQSQLLFAKIHDSEERLKMYPDMIANLRALHRYREAVQVMQVMQAYKEASDQRNSEQSRIRIAKLESVIDLEHQQRKLVEAEQEHLKQRNTIERFKTRNQQQRQWIGGMVASLLALLLFAVLAYRQSRLRQRLNQQLEQSNVELAEQRQSLAELNAKITHQSEHDALTGLCNRRYGQAWLERKMLALANDFQQGTPSPPLLLMLLDIDHFKSINDQHGHEAGDRALTHFSAVLRQCSRPDDVLVRWGGEEFLWIFPQLNPLEVDAIFQRLRTSLHSQPLQLSGEPQIIKVSAGYGLAPAWPTADTDWAPWLNIADAALYRAKAGGRDRITGLLPSGQVHMDAATLARTSIAEMLQDGWLREQDMLRNSDDTAADSTVQ</sequence>
<dbReference type="Proteomes" id="UP000005234">
    <property type="component" value="Chromosome"/>
</dbReference>
<dbReference type="PROSITE" id="PS50293">
    <property type="entry name" value="TPR_REGION"/>
    <property type="match status" value="1"/>
</dbReference>
<gene>
    <name evidence="9" type="ordered locus">Fraau_1605</name>
</gene>
<name>H8L6T6_FRAAD</name>
<dbReference type="PANTHER" id="PTHR45138:SF9">
    <property type="entry name" value="DIGUANYLATE CYCLASE DGCM-RELATED"/>
    <property type="match status" value="1"/>
</dbReference>
<dbReference type="KEGG" id="fau:Fraau_1605"/>
<evidence type="ECO:0000313" key="10">
    <source>
        <dbReference type="Proteomes" id="UP000005234"/>
    </source>
</evidence>
<keyword evidence="4" id="KW-0802">TPR repeat</keyword>
<dbReference type="Pfam" id="PF13424">
    <property type="entry name" value="TPR_12"/>
    <property type="match status" value="1"/>
</dbReference>
<dbReference type="eggNOG" id="COG3706">
    <property type="taxonomic scope" value="Bacteria"/>
</dbReference>
<dbReference type="PANTHER" id="PTHR45138">
    <property type="entry name" value="REGULATORY COMPONENTS OF SENSORY TRANSDUCTION SYSTEM"/>
    <property type="match status" value="1"/>
</dbReference>
<dbReference type="FunFam" id="3.30.70.270:FF:000001">
    <property type="entry name" value="Diguanylate cyclase domain protein"/>
    <property type="match status" value="1"/>
</dbReference>
<evidence type="ECO:0000256" key="1">
    <source>
        <dbReference type="ARBA" id="ARBA00001946"/>
    </source>
</evidence>
<dbReference type="OrthoDB" id="9813903at2"/>
<dbReference type="STRING" id="767434.Fraau_1605"/>
<dbReference type="InterPro" id="IPR029787">
    <property type="entry name" value="Nucleotide_cyclase"/>
</dbReference>
<evidence type="ECO:0000256" key="2">
    <source>
        <dbReference type="ARBA" id="ARBA00012528"/>
    </source>
</evidence>
<evidence type="ECO:0000259" key="8">
    <source>
        <dbReference type="PROSITE" id="PS50887"/>
    </source>
</evidence>
<dbReference type="InterPro" id="IPR000160">
    <property type="entry name" value="GGDEF_dom"/>
</dbReference>
<dbReference type="NCBIfam" id="TIGR00254">
    <property type="entry name" value="GGDEF"/>
    <property type="match status" value="1"/>
</dbReference>
<dbReference type="Gene3D" id="3.30.70.270">
    <property type="match status" value="1"/>
</dbReference>
<dbReference type="GO" id="GO:0005886">
    <property type="term" value="C:plasma membrane"/>
    <property type="evidence" value="ECO:0007669"/>
    <property type="project" value="TreeGrafter"/>
</dbReference>
<dbReference type="InterPro" id="IPR043128">
    <property type="entry name" value="Rev_trsase/Diguanyl_cyclase"/>
</dbReference>
<feature type="signal peptide" evidence="7">
    <location>
        <begin position="1"/>
        <end position="22"/>
    </location>
</feature>
<dbReference type="Pfam" id="PF00990">
    <property type="entry name" value="GGDEF"/>
    <property type="match status" value="1"/>
</dbReference>
<keyword evidence="6" id="KW-0472">Membrane</keyword>
<evidence type="ECO:0000256" key="5">
    <source>
        <dbReference type="SAM" id="Coils"/>
    </source>
</evidence>
<dbReference type="InterPro" id="IPR011990">
    <property type="entry name" value="TPR-like_helical_dom_sf"/>
</dbReference>
<dbReference type="PROSITE" id="PS50005">
    <property type="entry name" value="TPR"/>
    <property type="match status" value="1"/>
</dbReference>
<dbReference type="InterPro" id="IPR019734">
    <property type="entry name" value="TPR_rpt"/>
</dbReference>
<feature type="coiled-coil region" evidence="5">
    <location>
        <begin position="424"/>
        <end position="476"/>
    </location>
</feature>
<keyword evidence="7" id="KW-0732">Signal</keyword>
<protein>
    <recommendedName>
        <fullName evidence="2">diguanylate cyclase</fullName>
        <ecNumber evidence="2">2.7.7.65</ecNumber>
    </recommendedName>
</protein>
<keyword evidence="6" id="KW-1133">Transmembrane helix</keyword>
<feature type="chain" id="PRO_5003614312" description="diguanylate cyclase" evidence="7">
    <location>
        <begin position="23"/>
        <end position="756"/>
    </location>
</feature>
<evidence type="ECO:0000256" key="4">
    <source>
        <dbReference type="PROSITE-ProRule" id="PRU00339"/>
    </source>
</evidence>
<dbReference type="GO" id="GO:0043709">
    <property type="term" value="P:cell adhesion involved in single-species biofilm formation"/>
    <property type="evidence" value="ECO:0007669"/>
    <property type="project" value="TreeGrafter"/>
</dbReference>
<feature type="transmembrane region" description="Helical" evidence="6">
    <location>
        <begin position="483"/>
        <end position="502"/>
    </location>
</feature>
<feature type="coiled-coil region" evidence="5">
    <location>
        <begin position="508"/>
        <end position="535"/>
    </location>
</feature>
<comment type="catalytic activity">
    <reaction evidence="3">
        <text>2 GTP = 3',3'-c-di-GMP + 2 diphosphate</text>
        <dbReference type="Rhea" id="RHEA:24898"/>
        <dbReference type="ChEBI" id="CHEBI:33019"/>
        <dbReference type="ChEBI" id="CHEBI:37565"/>
        <dbReference type="ChEBI" id="CHEBI:58805"/>
        <dbReference type="EC" id="2.7.7.65"/>
    </reaction>
</comment>
<organism evidence="9 10">
    <name type="scientific">Frateuria aurantia (strain ATCC 33424 / DSM 6220 / KCTC 2777 / LMG 1558 / NBRC 3245 / NCIMB 13370)</name>
    <name type="common">Acetobacter aurantius</name>
    <dbReference type="NCBI Taxonomy" id="767434"/>
    <lineage>
        <taxon>Bacteria</taxon>
        <taxon>Pseudomonadati</taxon>
        <taxon>Pseudomonadota</taxon>
        <taxon>Gammaproteobacteria</taxon>
        <taxon>Lysobacterales</taxon>
        <taxon>Rhodanobacteraceae</taxon>
        <taxon>Frateuria</taxon>
    </lineage>
</organism>
<proteinExistence type="predicted"/>
<dbReference type="HOGENOM" id="CLU_368329_0_0_6"/>
<dbReference type="SMART" id="SM00028">
    <property type="entry name" value="TPR"/>
    <property type="match status" value="6"/>
</dbReference>
<dbReference type="GO" id="GO:0052621">
    <property type="term" value="F:diguanylate cyclase activity"/>
    <property type="evidence" value="ECO:0007669"/>
    <property type="project" value="UniProtKB-EC"/>
</dbReference>
<dbReference type="eggNOG" id="COG0457">
    <property type="taxonomic scope" value="Bacteria"/>
</dbReference>
<feature type="domain" description="GGDEF" evidence="8">
    <location>
        <begin position="576"/>
        <end position="712"/>
    </location>
</feature>
<dbReference type="CDD" id="cd01949">
    <property type="entry name" value="GGDEF"/>
    <property type="match status" value="1"/>
</dbReference>
<evidence type="ECO:0000256" key="3">
    <source>
        <dbReference type="ARBA" id="ARBA00034247"/>
    </source>
</evidence>
<keyword evidence="10" id="KW-1185">Reference proteome</keyword>
<dbReference type="EMBL" id="CP003350">
    <property type="protein sequence ID" value="AFC86022.1"/>
    <property type="molecule type" value="Genomic_DNA"/>
</dbReference>
<evidence type="ECO:0000256" key="7">
    <source>
        <dbReference type="SAM" id="SignalP"/>
    </source>
</evidence>
<dbReference type="Gene3D" id="1.25.40.10">
    <property type="entry name" value="Tetratricopeptide repeat domain"/>
    <property type="match status" value="2"/>
</dbReference>
<accession>H8L6T6</accession>
<evidence type="ECO:0000256" key="6">
    <source>
        <dbReference type="SAM" id="Phobius"/>
    </source>
</evidence>
<dbReference type="InterPro" id="IPR050469">
    <property type="entry name" value="Diguanylate_Cyclase"/>
</dbReference>
<reference evidence="9" key="1">
    <citation type="submission" date="2012-02" db="EMBL/GenBank/DDBJ databases">
        <title>The complete genome of Frateuria aurantia DSM 6220.</title>
        <authorList>
            <consortium name="US DOE Joint Genome Institute (JGI-PGF)"/>
            <person name="Lucas S."/>
            <person name="Copeland A."/>
            <person name="Lapidus A."/>
            <person name="Glavina del Rio T."/>
            <person name="Dalin E."/>
            <person name="Tice H."/>
            <person name="Bruce D."/>
            <person name="Goodwin L."/>
            <person name="Pitluck S."/>
            <person name="Peters L."/>
            <person name="Ovchinnikova G."/>
            <person name="Teshima H."/>
            <person name="Kyrpides N."/>
            <person name="Mavromatis K."/>
            <person name="Ivanova N."/>
            <person name="Brettin T."/>
            <person name="Detter J.C."/>
            <person name="Han C."/>
            <person name="Larimer F."/>
            <person name="Land M."/>
            <person name="Hauser L."/>
            <person name="Markowitz V."/>
            <person name="Cheng J.-F."/>
            <person name="Hugenholtz P."/>
            <person name="Woyke T."/>
            <person name="Wu D."/>
            <person name="Brambilla E."/>
            <person name="Klenk H.-P."/>
            <person name="Eisen J.A."/>
        </authorList>
    </citation>
    <scope>NUCLEOTIDE SEQUENCE</scope>
    <source>
        <strain evidence="9">DSM 6220</strain>
    </source>
</reference>
<feature type="repeat" description="TPR" evidence="4">
    <location>
        <begin position="277"/>
        <end position="310"/>
    </location>
</feature>
<comment type="cofactor">
    <cofactor evidence="1">
        <name>Mg(2+)</name>
        <dbReference type="ChEBI" id="CHEBI:18420"/>
    </cofactor>
</comment>
<evidence type="ECO:0000313" key="9">
    <source>
        <dbReference type="EMBL" id="AFC86022.1"/>
    </source>
</evidence>
<dbReference type="EC" id="2.7.7.65" evidence="2"/>
<dbReference type="SMART" id="SM00267">
    <property type="entry name" value="GGDEF"/>
    <property type="match status" value="1"/>
</dbReference>
<dbReference type="PROSITE" id="PS50887">
    <property type="entry name" value="GGDEF"/>
    <property type="match status" value="1"/>
</dbReference>
<dbReference type="GO" id="GO:1902201">
    <property type="term" value="P:negative regulation of bacterial-type flagellum-dependent cell motility"/>
    <property type="evidence" value="ECO:0007669"/>
    <property type="project" value="TreeGrafter"/>
</dbReference>
<dbReference type="RefSeq" id="WP_014403027.1">
    <property type="nucleotide sequence ID" value="NC_017033.1"/>
</dbReference>
<keyword evidence="6" id="KW-0812">Transmembrane</keyword>
<dbReference type="SUPFAM" id="SSF55073">
    <property type="entry name" value="Nucleotide cyclase"/>
    <property type="match status" value="1"/>
</dbReference>
<keyword evidence="5" id="KW-0175">Coiled coil</keyword>
<dbReference type="AlphaFoldDB" id="H8L6T6"/>